<keyword evidence="2 7" id="KW-0812">Transmembrane</keyword>
<dbReference type="AlphaFoldDB" id="A0A841BK82"/>
<evidence type="ECO:0000256" key="6">
    <source>
        <dbReference type="ARBA" id="ARBA00023136"/>
    </source>
</evidence>
<dbReference type="SUPFAM" id="SSF90123">
    <property type="entry name" value="ABC transporter transmembrane region"/>
    <property type="match status" value="1"/>
</dbReference>
<dbReference type="PROSITE" id="PS00211">
    <property type="entry name" value="ABC_TRANSPORTER_1"/>
    <property type="match status" value="1"/>
</dbReference>
<dbReference type="EMBL" id="JACHMN010000001">
    <property type="protein sequence ID" value="MBB5867589.1"/>
    <property type="molecule type" value="Genomic_DNA"/>
</dbReference>
<feature type="transmembrane region" description="Helical" evidence="7">
    <location>
        <begin position="23"/>
        <end position="44"/>
    </location>
</feature>
<keyword evidence="4 9" id="KW-0067">ATP-binding</keyword>
<evidence type="ECO:0000256" key="2">
    <source>
        <dbReference type="ARBA" id="ARBA00022692"/>
    </source>
</evidence>
<evidence type="ECO:0000313" key="10">
    <source>
        <dbReference type="Proteomes" id="UP000587527"/>
    </source>
</evidence>
<dbReference type="InterPro" id="IPR039421">
    <property type="entry name" value="Type_1_exporter"/>
</dbReference>
<dbReference type="GO" id="GO:0016887">
    <property type="term" value="F:ATP hydrolysis activity"/>
    <property type="evidence" value="ECO:0007669"/>
    <property type="project" value="InterPro"/>
</dbReference>
<protein>
    <submittedName>
        <fullName evidence="9">ATP-binding cassette subfamily B protein</fullName>
    </submittedName>
</protein>
<gene>
    <name evidence="9" type="ORF">F4553_000968</name>
</gene>
<evidence type="ECO:0000256" key="3">
    <source>
        <dbReference type="ARBA" id="ARBA00022741"/>
    </source>
</evidence>
<reference evidence="9 10" key="1">
    <citation type="submission" date="2020-08" db="EMBL/GenBank/DDBJ databases">
        <title>Sequencing the genomes of 1000 actinobacteria strains.</title>
        <authorList>
            <person name="Klenk H.-P."/>
        </authorList>
    </citation>
    <scope>NUCLEOTIDE SEQUENCE [LARGE SCALE GENOMIC DNA]</scope>
    <source>
        <strain evidence="9 10">DSM 45362</strain>
    </source>
</reference>
<dbReference type="Pfam" id="PF00005">
    <property type="entry name" value="ABC_tran"/>
    <property type="match status" value="1"/>
</dbReference>
<evidence type="ECO:0000256" key="1">
    <source>
        <dbReference type="ARBA" id="ARBA00004651"/>
    </source>
</evidence>
<dbReference type="InterPro" id="IPR036640">
    <property type="entry name" value="ABC1_TM_sf"/>
</dbReference>
<feature type="domain" description="ABC transporter" evidence="8">
    <location>
        <begin position="370"/>
        <end position="613"/>
    </location>
</feature>
<dbReference type="Proteomes" id="UP000587527">
    <property type="component" value="Unassembled WGS sequence"/>
</dbReference>
<dbReference type="Gene3D" id="3.40.50.300">
    <property type="entry name" value="P-loop containing nucleotide triphosphate hydrolases"/>
    <property type="match status" value="1"/>
</dbReference>
<proteinExistence type="predicted"/>
<organism evidence="9 10">
    <name type="scientific">Allocatelliglobosispora scoriae</name>
    <dbReference type="NCBI Taxonomy" id="643052"/>
    <lineage>
        <taxon>Bacteria</taxon>
        <taxon>Bacillati</taxon>
        <taxon>Actinomycetota</taxon>
        <taxon>Actinomycetes</taxon>
        <taxon>Micromonosporales</taxon>
        <taxon>Micromonosporaceae</taxon>
        <taxon>Allocatelliglobosispora</taxon>
    </lineage>
</organism>
<evidence type="ECO:0000256" key="5">
    <source>
        <dbReference type="ARBA" id="ARBA00022989"/>
    </source>
</evidence>
<evidence type="ECO:0000313" key="9">
    <source>
        <dbReference type="EMBL" id="MBB5867589.1"/>
    </source>
</evidence>
<keyword evidence="5 7" id="KW-1133">Transmembrane helix</keyword>
<accession>A0A841BK82</accession>
<dbReference type="GO" id="GO:0005524">
    <property type="term" value="F:ATP binding"/>
    <property type="evidence" value="ECO:0007669"/>
    <property type="project" value="UniProtKB-KW"/>
</dbReference>
<evidence type="ECO:0000259" key="8">
    <source>
        <dbReference type="PROSITE" id="PS50893"/>
    </source>
</evidence>
<dbReference type="Gene3D" id="1.20.1560.10">
    <property type="entry name" value="ABC transporter type 1, transmembrane domain"/>
    <property type="match status" value="1"/>
</dbReference>
<dbReference type="PANTHER" id="PTHR24221:SF646">
    <property type="entry name" value="HAEMOLYSIN SECRETION ATP-BINDING PROTEIN"/>
    <property type="match status" value="1"/>
</dbReference>
<dbReference type="InterPro" id="IPR027417">
    <property type="entry name" value="P-loop_NTPase"/>
</dbReference>
<sequence>MTSTTTQPRAGLWSDAVGARWRIARLLPAAGIGASTAAIVLSLLRGLLPVAFALAVSTAVGRIPAALAGGAVDLSGLWRALIAACGALIGLQLAEAAQKALGERLSRRVDGHMYARLIQAALSSREITPLEEKAVLDELGEASHELRFAFRTPGAAYAGLIALVGPYTQVAGFTVVVAAALNTWAALAVLTVVLLFRQGQRGGLRRYARVIRDVAAIRRESRYLRETAMGAGAAKELRIFGLTGWFADRYREVYLRTLAPVWAERRRIYLKPYLAYTLVGLTLTAVVLALAGRRAAGGALDLAGLALVLQAVMALLRLGEFYPDSDTQTQYGMNAATAISRFEAAMARHTEPDDPAAAGAAARIGTAPQIRFAGVRFGYPGADRPVLDGLELTLASGTCTAIVGVNGAGKTTLVKLLARLYSPTSGAVLADGVDLAGLPTADWQARIAVVFQDFVRYELSAAANIGFGAVGHLDDTDGIRRAADAAGILAALDGLPHGLDTLLSRAYDDGTDLSGGQWQRIAIARALFALYHGSSILVLDEPTAALDVRAEAEFYARFAELTRGRTTVLISHRFASVRLADHIVLLDGGRVAEQGTHDELVALGGRYAAMFTLQAERFDTDTPVESPDDAAQPQKVR</sequence>
<dbReference type="PANTHER" id="PTHR24221">
    <property type="entry name" value="ATP-BINDING CASSETTE SUB-FAMILY B"/>
    <property type="match status" value="1"/>
</dbReference>
<dbReference type="GO" id="GO:0034040">
    <property type="term" value="F:ATPase-coupled lipid transmembrane transporter activity"/>
    <property type="evidence" value="ECO:0007669"/>
    <property type="project" value="TreeGrafter"/>
</dbReference>
<comment type="subcellular location">
    <subcellularLocation>
        <location evidence="1">Cell membrane</location>
        <topology evidence="1">Multi-pass membrane protein</topology>
    </subcellularLocation>
</comment>
<dbReference type="InterPro" id="IPR003593">
    <property type="entry name" value="AAA+_ATPase"/>
</dbReference>
<dbReference type="InterPro" id="IPR003439">
    <property type="entry name" value="ABC_transporter-like_ATP-bd"/>
</dbReference>
<name>A0A841BK82_9ACTN</name>
<dbReference type="PROSITE" id="PS50893">
    <property type="entry name" value="ABC_TRANSPORTER_2"/>
    <property type="match status" value="1"/>
</dbReference>
<evidence type="ECO:0000256" key="4">
    <source>
        <dbReference type="ARBA" id="ARBA00022840"/>
    </source>
</evidence>
<keyword evidence="3" id="KW-0547">Nucleotide-binding</keyword>
<keyword evidence="10" id="KW-1185">Reference proteome</keyword>
<feature type="transmembrane region" description="Helical" evidence="7">
    <location>
        <begin position="148"/>
        <end position="167"/>
    </location>
</feature>
<feature type="transmembrane region" description="Helical" evidence="7">
    <location>
        <begin position="77"/>
        <end position="97"/>
    </location>
</feature>
<evidence type="ECO:0000256" key="7">
    <source>
        <dbReference type="SAM" id="Phobius"/>
    </source>
</evidence>
<dbReference type="InterPro" id="IPR017871">
    <property type="entry name" value="ABC_transporter-like_CS"/>
</dbReference>
<dbReference type="SUPFAM" id="SSF52540">
    <property type="entry name" value="P-loop containing nucleoside triphosphate hydrolases"/>
    <property type="match status" value="1"/>
</dbReference>
<dbReference type="SMART" id="SM00382">
    <property type="entry name" value="AAA"/>
    <property type="match status" value="1"/>
</dbReference>
<keyword evidence="6 7" id="KW-0472">Membrane</keyword>
<comment type="caution">
    <text evidence="9">The sequence shown here is derived from an EMBL/GenBank/DDBJ whole genome shotgun (WGS) entry which is preliminary data.</text>
</comment>
<feature type="transmembrane region" description="Helical" evidence="7">
    <location>
        <begin position="273"/>
        <end position="292"/>
    </location>
</feature>
<feature type="transmembrane region" description="Helical" evidence="7">
    <location>
        <begin position="173"/>
        <end position="196"/>
    </location>
</feature>
<dbReference type="GO" id="GO:0005886">
    <property type="term" value="C:plasma membrane"/>
    <property type="evidence" value="ECO:0007669"/>
    <property type="project" value="UniProtKB-SubCell"/>
</dbReference>
<dbReference type="RefSeq" id="WP_184832524.1">
    <property type="nucleotide sequence ID" value="NZ_JACHMN010000001.1"/>
</dbReference>